<dbReference type="EMBL" id="KZ293542">
    <property type="protein sequence ID" value="PBK58449.1"/>
    <property type="molecule type" value="Genomic_DNA"/>
</dbReference>
<keyword evidence="3" id="KW-1185">Reference proteome</keyword>
<accession>A0A2H3AHH8</accession>
<gene>
    <name evidence="2" type="ORF">ARMSODRAFT_983834</name>
</gene>
<dbReference type="AlphaFoldDB" id="A0A2H3AHH8"/>
<protein>
    <submittedName>
        <fullName evidence="2">Uncharacterized protein</fullName>
    </submittedName>
</protein>
<dbReference type="Proteomes" id="UP000218334">
    <property type="component" value="Unassembled WGS sequence"/>
</dbReference>
<evidence type="ECO:0000313" key="3">
    <source>
        <dbReference type="Proteomes" id="UP000218334"/>
    </source>
</evidence>
<reference evidence="3" key="1">
    <citation type="journal article" date="2017" name="Nat. Ecol. Evol.">
        <title>Genome expansion and lineage-specific genetic innovations in the forest pathogenic fungi Armillaria.</title>
        <authorList>
            <person name="Sipos G."/>
            <person name="Prasanna A.N."/>
            <person name="Walter M.C."/>
            <person name="O'Connor E."/>
            <person name="Balint B."/>
            <person name="Krizsan K."/>
            <person name="Kiss B."/>
            <person name="Hess J."/>
            <person name="Varga T."/>
            <person name="Slot J."/>
            <person name="Riley R."/>
            <person name="Boka B."/>
            <person name="Rigling D."/>
            <person name="Barry K."/>
            <person name="Lee J."/>
            <person name="Mihaltcheva S."/>
            <person name="LaButti K."/>
            <person name="Lipzen A."/>
            <person name="Waldron R."/>
            <person name="Moloney N.M."/>
            <person name="Sperisen C."/>
            <person name="Kredics L."/>
            <person name="Vagvoelgyi C."/>
            <person name="Patrignani A."/>
            <person name="Fitzpatrick D."/>
            <person name="Nagy I."/>
            <person name="Doyle S."/>
            <person name="Anderson J.B."/>
            <person name="Grigoriev I.V."/>
            <person name="Gueldener U."/>
            <person name="Muensterkoetter M."/>
            <person name="Nagy L.G."/>
        </authorList>
    </citation>
    <scope>NUCLEOTIDE SEQUENCE [LARGE SCALE GENOMIC DNA]</scope>
    <source>
        <strain evidence="3">28-4</strain>
    </source>
</reference>
<evidence type="ECO:0000256" key="1">
    <source>
        <dbReference type="SAM" id="MobiDB-lite"/>
    </source>
</evidence>
<organism evidence="2 3">
    <name type="scientific">Armillaria solidipes</name>
    <dbReference type="NCBI Taxonomy" id="1076256"/>
    <lineage>
        <taxon>Eukaryota</taxon>
        <taxon>Fungi</taxon>
        <taxon>Dikarya</taxon>
        <taxon>Basidiomycota</taxon>
        <taxon>Agaricomycotina</taxon>
        <taxon>Agaricomycetes</taxon>
        <taxon>Agaricomycetidae</taxon>
        <taxon>Agaricales</taxon>
        <taxon>Marasmiineae</taxon>
        <taxon>Physalacriaceae</taxon>
        <taxon>Armillaria</taxon>
    </lineage>
</organism>
<name>A0A2H3AHH8_9AGAR</name>
<proteinExistence type="predicted"/>
<sequence length="292" mass="32134">MDNTVNSVAGEAKQEKPGVGQSLSKTLKTENFIHETACGGYLGSAPIQICGHSDLDDSVLSLVWSNRRLFIRRVFRRLLKHGTSPDTSCIPMAYTFGFSLTTVGITEICASPWASKQISPTFPASIRTVLEQTGLLPPRNRRKGSGFCFSGIPLFVEKPDLISYFAGERLPYAMSAVIVEWLLTAVSPNALLKEGTWIPNVNGKGAYFGLVFSEFISSGWRCARSETIKNPRGPPRKQDHFDQNNLNVGIVGGFTILPGLSSKRLKRHQDPGCHQGVVIALRHYLEAPPYIR</sequence>
<feature type="region of interest" description="Disordered" evidence="1">
    <location>
        <begin position="1"/>
        <end position="22"/>
    </location>
</feature>
<evidence type="ECO:0000313" key="2">
    <source>
        <dbReference type="EMBL" id="PBK58449.1"/>
    </source>
</evidence>